<name>A0A109MXG4_9BACI</name>
<evidence type="ECO:0000313" key="1">
    <source>
        <dbReference type="EMBL" id="KWW17943.1"/>
    </source>
</evidence>
<protein>
    <submittedName>
        <fullName evidence="1">Uncharacterized protein</fullName>
    </submittedName>
</protein>
<dbReference type="InterPro" id="IPR023118">
    <property type="entry name" value="YqaI_dom_sf"/>
</dbReference>
<dbReference type="InterPro" id="IPR018474">
    <property type="entry name" value="Uncharacterised_Yqai"/>
</dbReference>
<dbReference type="SUPFAM" id="SSF160713">
    <property type="entry name" value="YqaI-like"/>
    <property type="match status" value="1"/>
</dbReference>
<dbReference type="EMBL" id="LNNH01000025">
    <property type="protein sequence ID" value="KWW17943.1"/>
    <property type="molecule type" value="Genomic_DNA"/>
</dbReference>
<evidence type="ECO:0000313" key="2">
    <source>
        <dbReference type="Proteomes" id="UP000064189"/>
    </source>
</evidence>
<gene>
    <name evidence="1" type="ORF">AS888_20750</name>
</gene>
<keyword evidence="2" id="KW-1185">Reference proteome</keyword>
<sequence length="73" mass="7976">MADIEHPIVTAVNKTGYANLVAQPEHFGTDYFGNEVLKGDSVVLGPSNGEMVLEDSLEDYLIEVKGFQFKTAD</sequence>
<organism evidence="1 2">
    <name type="scientific">Peribacillus simplex</name>
    <dbReference type="NCBI Taxonomy" id="1478"/>
    <lineage>
        <taxon>Bacteria</taxon>
        <taxon>Bacillati</taxon>
        <taxon>Bacillota</taxon>
        <taxon>Bacilli</taxon>
        <taxon>Bacillales</taxon>
        <taxon>Bacillaceae</taxon>
        <taxon>Peribacillus</taxon>
    </lineage>
</organism>
<dbReference type="RefSeq" id="WP_061142585.1">
    <property type="nucleotide sequence ID" value="NZ_LNNH01000025.1"/>
</dbReference>
<reference evidence="1 2" key="1">
    <citation type="submission" date="2015-11" db="EMBL/GenBank/DDBJ databases">
        <title>Genome Sequence of Bacillus simplex strain VanAntwerpen2.</title>
        <authorList>
            <person name="Couger M.B."/>
        </authorList>
    </citation>
    <scope>NUCLEOTIDE SEQUENCE [LARGE SCALE GENOMIC DNA]</scope>
    <source>
        <strain evidence="1 2">VanAntwerpen02</strain>
    </source>
</reference>
<dbReference type="AlphaFoldDB" id="A0A109MXG4"/>
<dbReference type="Pfam" id="PF09466">
    <property type="entry name" value="Yqai"/>
    <property type="match status" value="1"/>
</dbReference>
<dbReference type="Proteomes" id="UP000064189">
    <property type="component" value="Unassembled WGS sequence"/>
</dbReference>
<comment type="caution">
    <text evidence="1">The sequence shown here is derived from an EMBL/GenBank/DDBJ whole genome shotgun (WGS) entry which is preliminary data.</text>
</comment>
<proteinExistence type="predicted"/>
<accession>A0A109MXG4</accession>
<dbReference type="Gene3D" id="3.30.40.30">
    <property type="entry name" value="YqaI domain"/>
    <property type="match status" value="1"/>
</dbReference>